<proteinExistence type="predicted"/>
<evidence type="ECO:0000256" key="1">
    <source>
        <dbReference type="SAM" id="Phobius"/>
    </source>
</evidence>
<keyword evidence="1" id="KW-0472">Membrane</keyword>
<feature type="transmembrane region" description="Helical" evidence="1">
    <location>
        <begin position="156"/>
        <end position="187"/>
    </location>
</feature>
<evidence type="ECO:0000313" key="3">
    <source>
        <dbReference type="Proteomes" id="UP001190700"/>
    </source>
</evidence>
<protein>
    <submittedName>
        <fullName evidence="2">Uncharacterized protein</fullName>
    </submittedName>
</protein>
<dbReference type="PANTHER" id="PTHR34370:SF1">
    <property type="entry name" value="OS04G0600100 PROTEIN"/>
    <property type="match status" value="1"/>
</dbReference>
<dbReference type="Proteomes" id="UP001190700">
    <property type="component" value="Unassembled WGS sequence"/>
</dbReference>
<dbReference type="AlphaFoldDB" id="A0AAE0KNQ9"/>
<sequence>MAASSVKVQNSANFTQLGAIRTSSVKRPSCHQYKKITDNYRPRKNVRKLSFRCTASSDEDLAGRVEGAQSWIDGWRAKQDSVGSRVQSAQTWIDNWRGRQNCPESRVLSAQSWIDNWRAKQDGASAAALKPAEEGKQENKKESWWRKYAKFDKNTLASMGASCALSYGFISNANYISYLIISVFLAMKQTGMSPLLSQEAFKVFAGLYAVDTPKSMFPPWPPGFFLLGNVLRPLRIALAVTISPFFDKLVKSLESTFKLKKKVYAFAMAVFLVNVCGSISYLVGGLAVASWYTGVPVGWVKLTAFFKAAKAAKAAAAVSA</sequence>
<evidence type="ECO:0000313" key="2">
    <source>
        <dbReference type="EMBL" id="KAK3255256.1"/>
    </source>
</evidence>
<feature type="transmembrane region" description="Helical" evidence="1">
    <location>
        <begin position="263"/>
        <end position="292"/>
    </location>
</feature>
<accession>A0AAE0KNQ9</accession>
<gene>
    <name evidence="2" type="ORF">CYMTET_35550</name>
</gene>
<comment type="caution">
    <text evidence="2">The sequence shown here is derived from an EMBL/GenBank/DDBJ whole genome shotgun (WGS) entry which is preliminary data.</text>
</comment>
<organism evidence="2 3">
    <name type="scientific">Cymbomonas tetramitiformis</name>
    <dbReference type="NCBI Taxonomy" id="36881"/>
    <lineage>
        <taxon>Eukaryota</taxon>
        <taxon>Viridiplantae</taxon>
        <taxon>Chlorophyta</taxon>
        <taxon>Pyramimonadophyceae</taxon>
        <taxon>Pyramimonadales</taxon>
        <taxon>Pyramimonadaceae</taxon>
        <taxon>Cymbomonas</taxon>
    </lineage>
</organism>
<name>A0AAE0KNQ9_9CHLO</name>
<feature type="transmembrane region" description="Helical" evidence="1">
    <location>
        <begin position="223"/>
        <end position="242"/>
    </location>
</feature>
<keyword evidence="1" id="KW-1133">Transmembrane helix</keyword>
<dbReference type="PANTHER" id="PTHR34370">
    <property type="entry name" value="OS04G0600100 PROTEIN"/>
    <property type="match status" value="1"/>
</dbReference>
<keyword evidence="1" id="KW-0812">Transmembrane</keyword>
<reference evidence="2 3" key="1">
    <citation type="journal article" date="2015" name="Genome Biol. Evol.">
        <title>Comparative Genomics of a Bacterivorous Green Alga Reveals Evolutionary Causalities and Consequences of Phago-Mixotrophic Mode of Nutrition.</title>
        <authorList>
            <person name="Burns J.A."/>
            <person name="Paasch A."/>
            <person name="Narechania A."/>
            <person name="Kim E."/>
        </authorList>
    </citation>
    <scope>NUCLEOTIDE SEQUENCE [LARGE SCALE GENOMIC DNA]</scope>
    <source>
        <strain evidence="2 3">PLY_AMNH</strain>
    </source>
</reference>
<dbReference type="EMBL" id="LGRX02022814">
    <property type="protein sequence ID" value="KAK3255256.1"/>
    <property type="molecule type" value="Genomic_DNA"/>
</dbReference>
<keyword evidence="3" id="KW-1185">Reference proteome</keyword>